<dbReference type="RefSeq" id="WP_344588227.1">
    <property type="nucleotide sequence ID" value="NZ_BAAARW010000006.1"/>
</dbReference>
<accession>A0ABN3INJ9</accession>
<evidence type="ECO:0000313" key="3">
    <source>
        <dbReference type="Proteomes" id="UP001501231"/>
    </source>
</evidence>
<evidence type="ECO:0000313" key="2">
    <source>
        <dbReference type="EMBL" id="GAA2410065.1"/>
    </source>
</evidence>
<dbReference type="PANTHER" id="PTHR14136:SF17">
    <property type="entry name" value="BTB_POZ DOMAIN-CONTAINING PROTEIN KCTD9"/>
    <property type="match status" value="1"/>
</dbReference>
<dbReference type="Pfam" id="PF00400">
    <property type="entry name" value="WD40"/>
    <property type="match status" value="1"/>
</dbReference>
<organism evidence="2 3">
    <name type="scientific">Actinomadura vinacea</name>
    <dbReference type="NCBI Taxonomy" id="115336"/>
    <lineage>
        <taxon>Bacteria</taxon>
        <taxon>Bacillati</taxon>
        <taxon>Actinomycetota</taxon>
        <taxon>Actinomycetes</taxon>
        <taxon>Streptosporangiales</taxon>
        <taxon>Thermomonosporaceae</taxon>
        <taxon>Actinomadura</taxon>
    </lineage>
</organism>
<proteinExistence type="predicted"/>
<dbReference type="InterPro" id="IPR001680">
    <property type="entry name" value="WD40_rpt"/>
</dbReference>
<protein>
    <recommendedName>
        <fullName evidence="4">Pentapeptide repeat-containing protein</fullName>
    </recommendedName>
</protein>
<dbReference type="SUPFAM" id="SSF141571">
    <property type="entry name" value="Pentapeptide repeat-like"/>
    <property type="match status" value="1"/>
</dbReference>
<keyword evidence="3" id="KW-1185">Reference proteome</keyword>
<comment type="caution">
    <text evidence="2">The sequence shown here is derived from an EMBL/GenBank/DDBJ whole genome shotgun (WGS) entry which is preliminary data.</text>
</comment>
<evidence type="ECO:0000256" key="1">
    <source>
        <dbReference type="SAM" id="MobiDB-lite"/>
    </source>
</evidence>
<dbReference type="Pfam" id="PF00805">
    <property type="entry name" value="Pentapeptide"/>
    <property type="match status" value="1"/>
</dbReference>
<dbReference type="Gene3D" id="2.160.20.80">
    <property type="entry name" value="E3 ubiquitin-protein ligase SopA"/>
    <property type="match status" value="1"/>
</dbReference>
<dbReference type="EMBL" id="BAAARW010000006">
    <property type="protein sequence ID" value="GAA2410065.1"/>
    <property type="molecule type" value="Genomic_DNA"/>
</dbReference>
<dbReference type="InterPro" id="IPR001646">
    <property type="entry name" value="5peptide_repeat"/>
</dbReference>
<dbReference type="SUPFAM" id="SSF50969">
    <property type="entry name" value="YVTN repeat-like/Quinoprotein amine dehydrogenase"/>
    <property type="match status" value="1"/>
</dbReference>
<dbReference type="PANTHER" id="PTHR14136">
    <property type="entry name" value="BTB_POZ DOMAIN-CONTAINING PROTEIN KCTD9"/>
    <property type="match status" value="1"/>
</dbReference>
<reference evidence="2 3" key="1">
    <citation type="journal article" date="2019" name="Int. J. Syst. Evol. Microbiol.">
        <title>The Global Catalogue of Microorganisms (GCM) 10K type strain sequencing project: providing services to taxonomists for standard genome sequencing and annotation.</title>
        <authorList>
            <consortium name="The Broad Institute Genomics Platform"/>
            <consortium name="The Broad Institute Genome Sequencing Center for Infectious Disease"/>
            <person name="Wu L."/>
            <person name="Ma J."/>
        </authorList>
    </citation>
    <scope>NUCLEOTIDE SEQUENCE [LARGE SCALE GENOMIC DNA]</scope>
    <source>
        <strain evidence="2 3">JCM 3325</strain>
    </source>
</reference>
<gene>
    <name evidence="2" type="ORF">GCM10010191_18450</name>
</gene>
<dbReference type="InterPro" id="IPR011044">
    <property type="entry name" value="Quino_amine_DH_bsu"/>
</dbReference>
<feature type="region of interest" description="Disordered" evidence="1">
    <location>
        <begin position="425"/>
        <end position="449"/>
    </location>
</feature>
<dbReference type="InterPro" id="IPR015943">
    <property type="entry name" value="WD40/YVTN_repeat-like_dom_sf"/>
</dbReference>
<evidence type="ECO:0008006" key="4">
    <source>
        <dbReference type="Google" id="ProtNLM"/>
    </source>
</evidence>
<dbReference type="InterPro" id="IPR051082">
    <property type="entry name" value="Pentapeptide-BTB/POZ_domain"/>
</dbReference>
<dbReference type="Gene3D" id="2.130.10.10">
    <property type="entry name" value="YVTN repeat-like/Quinoprotein amine dehydrogenase"/>
    <property type="match status" value="1"/>
</dbReference>
<feature type="compositionally biased region" description="Pro residues" evidence="1">
    <location>
        <begin position="427"/>
        <end position="440"/>
    </location>
</feature>
<sequence length="612" mass="67423">MSTDIFGARVLGVDLDRREVRFRVFVVYYETAGRGYMPPPDRDRAFFLGLLWESGRWDHPIGEATISVDQILDADWCAVNARWFVEDVECTARRNDPPSAEGWEVLHDFYYERAGRWEHEDHLVQADYTVRVTSERWIEHLDEGDAWGTTHYPLWADDPRPEDLPHVPDLRNPAKVLEPFRGDQTKELAFSDDGRYLAVYSYEAELVVYETATWSEHGRERIAADFFSARLMWVPGRPVVTILDKEDGTQAAYDADARAVTSVPEEAGFARSRTGRHRVEFGYQYGVRFIGGPTVLGSDEEGLTIESVSFTEDESRLFAAGMDPAVHVIDPACGAVVGKQDEPCDRIWAVAVSPDGAFTATSVFAHERDAKQEVRIRRVGRPEIITRHRPGEFVTCLEWSPDGRLLAAVVNDDGGSQVHILPVGLPAEPPEALRPPPGSPQPKEEAPELDPDLMHDLAMSGDPVTQDELDAVAREHARWVDSGGGFGGFETFAVGGVVLAVYQGPSGKEGAQAELRNRLLPSDLDLRGVALPWAVLTGIVGESLDLSGADLRGATITDARLSQARLRGTNLRDADLSRSDLRNADLSGADLTGTDLENADLTGARLDGAKGI</sequence>
<dbReference type="Proteomes" id="UP001501231">
    <property type="component" value="Unassembled WGS sequence"/>
</dbReference>
<name>A0ABN3INJ9_9ACTN</name>